<dbReference type="OrthoDB" id="5946976at2759"/>
<evidence type="ECO:0000256" key="1">
    <source>
        <dbReference type="ARBA" id="ARBA00038215"/>
    </source>
</evidence>
<comment type="similarity">
    <text evidence="1">Belongs to the peptidase S12 family.</text>
</comment>
<dbReference type="InterPro" id="IPR012338">
    <property type="entry name" value="Beta-lactam/transpept-like"/>
</dbReference>
<name>A0A9P7AZF6_9HELO</name>
<organism evidence="3 4">
    <name type="scientific">Hyphodiscus hymeniophilus</name>
    <dbReference type="NCBI Taxonomy" id="353542"/>
    <lineage>
        <taxon>Eukaryota</taxon>
        <taxon>Fungi</taxon>
        <taxon>Dikarya</taxon>
        <taxon>Ascomycota</taxon>
        <taxon>Pezizomycotina</taxon>
        <taxon>Leotiomycetes</taxon>
        <taxon>Helotiales</taxon>
        <taxon>Hyphodiscaceae</taxon>
        <taxon>Hyphodiscus</taxon>
    </lineage>
</organism>
<keyword evidence="4" id="KW-1185">Reference proteome</keyword>
<dbReference type="InterPro" id="IPR001466">
    <property type="entry name" value="Beta-lactam-related"/>
</dbReference>
<comment type="caution">
    <text evidence="3">The sequence shown here is derived from an EMBL/GenBank/DDBJ whole genome shotgun (WGS) entry which is preliminary data.</text>
</comment>
<dbReference type="AlphaFoldDB" id="A0A9P7AZF6"/>
<dbReference type="PANTHER" id="PTHR46825">
    <property type="entry name" value="D-ALANYL-D-ALANINE-CARBOXYPEPTIDASE/ENDOPEPTIDASE AMPH"/>
    <property type="match status" value="1"/>
</dbReference>
<evidence type="ECO:0000313" key="4">
    <source>
        <dbReference type="Proteomes" id="UP000785200"/>
    </source>
</evidence>
<sequence>MSKAFVSSAISLLVDDEERPDVQWSTPVSTIIRDDFVLSDSSHDDACMGIYVQVPDTPKSVTRKLWYFLLSEPLRSKYQYSNVMYVVAVHMVESLTSGWFGDYIRQMIWEPLGMKDTYFGLNDTKQHGALDQLGKGYRWVEKDSEYAEVPWPAQPEGAGAGELESTALDYAAFLRCMIRQTGPISEKGHEELVKPRTITDDKPKPFHSHMLYALGWEVETYRGVTLIGHDGETSGFECKMLYLPRLDWGVVIFGHALEANRAQEVICSALVLNVPMQQRFDWEKHWKEGTSRFTLSLKHVCGEFFVAELLDVDTLNEYSTRAQFRLDARGAVSEFGVGFVEELEDLIWFRRIDGLEACVNG</sequence>
<gene>
    <name evidence="3" type="ORF">D0Z07_2502</name>
</gene>
<feature type="domain" description="Beta-lactamase-related" evidence="2">
    <location>
        <begin position="61"/>
        <end position="256"/>
    </location>
</feature>
<dbReference type="Pfam" id="PF00144">
    <property type="entry name" value="Beta-lactamase"/>
    <property type="match status" value="1"/>
</dbReference>
<dbReference type="InterPro" id="IPR050491">
    <property type="entry name" value="AmpC-like"/>
</dbReference>
<dbReference type="Proteomes" id="UP000785200">
    <property type="component" value="Unassembled WGS sequence"/>
</dbReference>
<evidence type="ECO:0000259" key="2">
    <source>
        <dbReference type="Pfam" id="PF00144"/>
    </source>
</evidence>
<protein>
    <recommendedName>
        <fullName evidence="2">Beta-lactamase-related domain-containing protein</fullName>
    </recommendedName>
</protein>
<evidence type="ECO:0000313" key="3">
    <source>
        <dbReference type="EMBL" id="KAG0650970.1"/>
    </source>
</evidence>
<accession>A0A9P7AZF6</accession>
<dbReference type="PANTHER" id="PTHR46825:SF9">
    <property type="entry name" value="BETA-LACTAMASE-RELATED DOMAIN-CONTAINING PROTEIN"/>
    <property type="match status" value="1"/>
</dbReference>
<dbReference type="EMBL" id="VNKQ01000005">
    <property type="protein sequence ID" value="KAG0650970.1"/>
    <property type="molecule type" value="Genomic_DNA"/>
</dbReference>
<proteinExistence type="inferred from homology"/>
<dbReference type="SUPFAM" id="SSF56601">
    <property type="entry name" value="beta-lactamase/transpeptidase-like"/>
    <property type="match status" value="1"/>
</dbReference>
<reference evidence="3" key="1">
    <citation type="submission" date="2019-07" db="EMBL/GenBank/DDBJ databases">
        <title>Hyphodiscus hymeniophilus genome sequencing and assembly.</title>
        <authorList>
            <person name="Kramer G."/>
            <person name="Nodwell J."/>
        </authorList>
    </citation>
    <scope>NUCLEOTIDE SEQUENCE</scope>
    <source>
        <strain evidence="3">ATCC 34498</strain>
    </source>
</reference>
<dbReference type="Gene3D" id="3.40.710.10">
    <property type="entry name" value="DD-peptidase/beta-lactamase superfamily"/>
    <property type="match status" value="1"/>
</dbReference>